<proteinExistence type="predicted"/>
<name>A0A2N9JCI0_9ACTN</name>
<sequence length="28" mass="3236">MGVARTGVEPVTFHFSGERYYQLSYLAR</sequence>
<reference evidence="1 2" key="1">
    <citation type="submission" date="2018-02" db="EMBL/GenBank/DDBJ databases">
        <authorList>
            <person name="Cohen D.B."/>
            <person name="Kent A.D."/>
        </authorList>
    </citation>
    <scope>NUCLEOTIDE SEQUENCE [LARGE SCALE GENOMIC DNA]</scope>
    <source>
        <strain evidence="1">1</strain>
    </source>
</reference>
<keyword evidence="2" id="KW-1185">Reference proteome</keyword>
<accession>A0A2N9JCI0</accession>
<organism evidence="1 2">
    <name type="scientific">Micropruina glycogenica</name>
    <dbReference type="NCBI Taxonomy" id="75385"/>
    <lineage>
        <taxon>Bacteria</taxon>
        <taxon>Bacillati</taxon>
        <taxon>Actinomycetota</taxon>
        <taxon>Actinomycetes</taxon>
        <taxon>Propionibacteriales</taxon>
        <taxon>Nocardioidaceae</taxon>
        <taxon>Micropruina</taxon>
    </lineage>
</organism>
<evidence type="ECO:0000313" key="1">
    <source>
        <dbReference type="EMBL" id="SPD85240.1"/>
    </source>
</evidence>
<dbReference type="EMBL" id="LT985188">
    <property type="protein sequence ID" value="SPD85240.1"/>
    <property type="molecule type" value="Genomic_DNA"/>
</dbReference>
<protein>
    <submittedName>
        <fullName evidence="1">Uncharacterized protein</fullName>
    </submittedName>
</protein>
<dbReference type="AlphaFoldDB" id="A0A2N9JCI0"/>
<dbReference type="KEGG" id="mgg:MPLG2_0204"/>
<evidence type="ECO:0000313" key="2">
    <source>
        <dbReference type="Proteomes" id="UP000238164"/>
    </source>
</evidence>
<dbReference type="Proteomes" id="UP000238164">
    <property type="component" value="Chromosome 1"/>
</dbReference>
<gene>
    <name evidence="1" type="ORF">MPLG2_0204</name>
</gene>